<organism evidence="4 6">
    <name type="scientific">Candidatus Fukatsuia symbiotica</name>
    <dbReference type="NCBI Taxonomy" id="1878942"/>
    <lineage>
        <taxon>Bacteria</taxon>
        <taxon>Pseudomonadati</taxon>
        <taxon>Pseudomonadota</taxon>
        <taxon>Gammaproteobacteria</taxon>
        <taxon>Enterobacterales</taxon>
        <taxon>Yersiniaceae</taxon>
        <taxon>Candidatus Fukatsuia</taxon>
    </lineage>
</organism>
<dbReference type="EMBL" id="CP021659">
    <property type="protein sequence ID" value="AWK14741.1"/>
    <property type="molecule type" value="Genomic_DNA"/>
</dbReference>
<dbReference type="EMBL" id="CP021659">
    <property type="protein sequence ID" value="AWK13484.1"/>
    <property type="molecule type" value="Genomic_DNA"/>
</dbReference>
<dbReference type="Proteomes" id="UP000261875">
    <property type="component" value="Chromosome"/>
</dbReference>
<accession>A0A2U8I6I8</accession>
<dbReference type="Pfam" id="PF06056">
    <property type="entry name" value="Terminase_5"/>
    <property type="match status" value="1"/>
</dbReference>
<dbReference type="Gene3D" id="3.40.50.300">
    <property type="entry name" value="P-loop containing nucleotide triphosphate hydrolases"/>
    <property type="match status" value="1"/>
</dbReference>
<keyword evidence="6" id="KW-1185">Reference proteome</keyword>
<dbReference type="InterPro" id="IPR027417">
    <property type="entry name" value="P-loop_NTPase"/>
</dbReference>
<dbReference type="KEGG" id="fsm:CCS41_01585"/>
<dbReference type="AlphaFoldDB" id="A0A2U8I6I8"/>
<dbReference type="InterPro" id="IPR010332">
    <property type="entry name" value="ATPase_terminase-su_N"/>
</dbReference>
<dbReference type="Pfam" id="PF17289">
    <property type="entry name" value="Terminase_6C"/>
    <property type="match status" value="1"/>
</dbReference>
<dbReference type="Pfam" id="PF03237">
    <property type="entry name" value="Terminase_6N"/>
    <property type="match status" value="1"/>
</dbReference>
<evidence type="ECO:0000313" key="6">
    <source>
        <dbReference type="Proteomes" id="UP000261875"/>
    </source>
</evidence>
<evidence type="ECO:0000313" key="5">
    <source>
        <dbReference type="EMBL" id="AWK14741.1"/>
    </source>
</evidence>
<dbReference type="RefSeq" id="WP_119797049.1">
    <property type="nucleotide sequence ID" value="NZ_CP021659.1"/>
</dbReference>
<keyword evidence="1" id="KW-1188">Viral release from host cell</keyword>
<dbReference type="Gene3D" id="3.30.420.240">
    <property type="match status" value="1"/>
</dbReference>
<evidence type="ECO:0000259" key="2">
    <source>
        <dbReference type="Pfam" id="PF06056"/>
    </source>
</evidence>
<evidence type="ECO:0000259" key="3">
    <source>
        <dbReference type="Pfam" id="PF17289"/>
    </source>
</evidence>
<name>A0A2U8I6I8_9GAMM</name>
<proteinExistence type="predicted"/>
<evidence type="ECO:0000256" key="1">
    <source>
        <dbReference type="ARBA" id="ARBA00022612"/>
    </source>
</evidence>
<dbReference type="KEGG" id="fsm:CCS41_10060"/>
<protein>
    <submittedName>
        <fullName evidence="4">Oxidoreductase</fullName>
    </submittedName>
</protein>
<dbReference type="InterPro" id="IPR035421">
    <property type="entry name" value="Terminase_6C"/>
</dbReference>
<feature type="domain" description="Terminase ATPase subunit N-terminal" evidence="2">
    <location>
        <begin position="21"/>
        <end position="78"/>
    </location>
</feature>
<feature type="domain" description="Terminase large subunit gp17-like C-terminal" evidence="3">
    <location>
        <begin position="422"/>
        <end position="580"/>
    </location>
</feature>
<evidence type="ECO:0000313" key="4">
    <source>
        <dbReference type="EMBL" id="AWK13484.1"/>
    </source>
</evidence>
<reference evidence="4 6" key="1">
    <citation type="submission" date="2017-05" db="EMBL/GenBank/DDBJ databases">
        <title>Genome sequence of Candidatus Fukatsuia symbiotica and Candidatus Hamiltonella defensa from Acyrthosiphon pisum strain 5D.</title>
        <authorList>
            <person name="Patel V.A."/>
            <person name="Chevignon G."/>
            <person name="Russell J.A."/>
            <person name="Oliver K.M."/>
        </authorList>
    </citation>
    <scope>NUCLEOTIDE SEQUENCE [LARGE SCALE GENOMIC DNA]</scope>
    <source>
        <strain evidence="4 6">5D</strain>
    </source>
</reference>
<dbReference type="OrthoDB" id="8553810at2"/>
<gene>
    <name evidence="4" type="ORF">CCS41_01585</name>
    <name evidence="5" type="ORF">CCS41_10060</name>
</gene>
<sequence length="597" mass="67392">MDTFTTDRLTTDTLTAPPHLDPRRQAMYLYWQGLPVARIAEILGIKATTLHSWKRRDQWDKYGALEKMQLTTAVRYCQLVAIEAKSGRDFKELDALGRQAERHARIGKYNNGGNEADLNPNRAALLRGKRKASVKNVFSEEQIGQLATLFQASLFAYQRAWYQAGLDDRFRLRNLLKSRQIGATFYFAREALLDALTTGRNQMFISASKAQAHQFKHYIVDFAAEVGVALRGDPICLPNGAELHFLGTNTNTAQGRSGCLYVDEYFWIPGFKKLRRAASGMASQKRYRQTYFSTPSSVNHEAYPFWNGTLFNQGREKNQRIEVDTSYPHLAAGALCADGQYKQIVTLEDALAGGCDRFDIAQLWRENSDDDFDNLFMCQFIDDAHSVFPMKEMQRCMVDSWEHWPDVKLLAARPYGHQPVWIGYDPASTGDASGCAVMAPPKVAGGKFRVLERFQWHGMDFSEQARHIQTLTERYNVSYIGIDDTGLGRSVTQLVRQFFPAVQAIHYTVEMKTDLIYKAKDVITSGRLEFDAGAMDIAKAFMSIRKTLTASGQRATYVTNRAEGTSHGDVAWAIMHALFNEPLAGITVNNSSFMEPF</sequence>